<dbReference type="InterPro" id="IPR013216">
    <property type="entry name" value="Methyltransf_11"/>
</dbReference>
<feature type="domain" description="Methyltransferase type 11" evidence="4">
    <location>
        <begin position="43"/>
        <end position="138"/>
    </location>
</feature>
<protein>
    <recommendedName>
        <fullName evidence="4">Methyltransferase type 11 domain-containing protein</fullName>
    </recommendedName>
</protein>
<keyword evidence="3" id="KW-0808">Transferase</keyword>
<evidence type="ECO:0000256" key="2">
    <source>
        <dbReference type="ARBA" id="ARBA00022603"/>
    </source>
</evidence>
<reference evidence="5" key="1">
    <citation type="submission" date="2020-10" db="EMBL/GenBank/DDBJ databases">
        <title>Taxonomic study of unclassified bacteria belonging to the class Ktedonobacteria.</title>
        <authorList>
            <person name="Yabe S."/>
            <person name="Wang C.M."/>
            <person name="Zheng Y."/>
            <person name="Sakai Y."/>
            <person name="Cavaletti L."/>
            <person name="Monciardini P."/>
            <person name="Donadio S."/>
        </authorList>
    </citation>
    <scope>NUCLEOTIDE SEQUENCE</scope>
    <source>
        <strain evidence="5">SOSP1-1</strain>
    </source>
</reference>
<dbReference type="PANTHER" id="PTHR44942">
    <property type="entry name" value="METHYLTRANSF_11 DOMAIN-CONTAINING PROTEIN"/>
    <property type="match status" value="1"/>
</dbReference>
<dbReference type="InterPro" id="IPR051052">
    <property type="entry name" value="Diverse_substrate_MTase"/>
</dbReference>
<comment type="similarity">
    <text evidence="1">Belongs to the methyltransferase superfamily.</text>
</comment>
<organism evidence="5 6">
    <name type="scientific">Ktedonospora formicarum</name>
    <dbReference type="NCBI Taxonomy" id="2778364"/>
    <lineage>
        <taxon>Bacteria</taxon>
        <taxon>Bacillati</taxon>
        <taxon>Chloroflexota</taxon>
        <taxon>Ktedonobacteria</taxon>
        <taxon>Ktedonobacterales</taxon>
        <taxon>Ktedonobacteraceae</taxon>
        <taxon>Ktedonospora</taxon>
    </lineage>
</organism>
<dbReference type="InterPro" id="IPR029063">
    <property type="entry name" value="SAM-dependent_MTases_sf"/>
</dbReference>
<dbReference type="CDD" id="cd02440">
    <property type="entry name" value="AdoMet_MTases"/>
    <property type="match status" value="1"/>
</dbReference>
<dbReference type="GO" id="GO:0032259">
    <property type="term" value="P:methylation"/>
    <property type="evidence" value="ECO:0007669"/>
    <property type="project" value="UniProtKB-KW"/>
</dbReference>
<proteinExistence type="inferred from homology"/>
<name>A0A8J3I4Y1_9CHLR</name>
<keyword evidence="2" id="KW-0489">Methyltransferase</keyword>
<dbReference type="EMBL" id="BNJF01000002">
    <property type="protein sequence ID" value="GHO46023.1"/>
    <property type="molecule type" value="Genomic_DNA"/>
</dbReference>
<dbReference type="AlphaFoldDB" id="A0A8J3I4Y1"/>
<evidence type="ECO:0000256" key="1">
    <source>
        <dbReference type="ARBA" id="ARBA00008361"/>
    </source>
</evidence>
<sequence>MTETSDLWTGFANSYDLARPTPPPALLDLLTQLIGMPHPTLVVDVGSGTGLSTAIWGERAERVIGIEPNADMRSQAIRKAKDHPYSAHIQYQEGVAHQTGLPDECADVVTAAQSFHWMESAPTLAEIARILRPGGLFAVYDYDWPPALNWELERVYQEVDKRFDELLRERELTGNLSKWPKSTHFDRIRDSGHFRFTREFFLHHVEQGDATRFLGMIMSSGYSYQFAQKTITEQEIGFDRLKHAALQYIGSTPIPWYFSYRVRIGIK</sequence>
<accession>A0A8J3I4Y1</accession>
<dbReference type="Pfam" id="PF08241">
    <property type="entry name" value="Methyltransf_11"/>
    <property type="match status" value="1"/>
</dbReference>
<keyword evidence="6" id="KW-1185">Reference proteome</keyword>
<dbReference type="GO" id="GO:0008757">
    <property type="term" value="F:S-adenosylmethionine-dependent methyltransferase activity"/>
    <property type="evidence" value="ECO:0007669"/>
    <property type="project" value="InterPro"/>
</dbReference>
<dbReference type="Proteomes" id="UP000612362">
    <property type="component" value="Unassembled WGS sequence"/>
</dbReference>
<evidence type="ECO:0000256" key="3">
    <source>
        <dbReference type="ARBA" id="ARBA00022679"/>
    </source>
</evidence>
<comment type="caution">
    <text evidence="5">The sequence shown here is derived from an EMBL/GenBank/DDBJ whole genome shotgun (WGS) entry which is preliminary data.</text>
</comment>
<evidence type="ECO:0000313" key="5">
    <source>
        <dbReference type="EMBL" id="GHO46023.1"/>
    </source>
</evidence>
<dbReference type="PANTHER" id="PTHR44942:SF4">
    <property type="entry name" value="METHYLTRANSFERASE TYPE 11 DOMAIN-CONTAINING PROTEIN"/>
    <property type="match status" value="1"/>
</dbReference>
<dbReference type="Gene3D" id="3.40.50.150">
    <property type="entry name" value="Vaccinia Virus protein VP39"/>
    <property type="match status" value="1"/>
</dbReference>
<dbReference type="RefSeq" id="WP_220195429.1">
    <property type="nucleotide sequence ID" value="NZ_BNJF01000002.1"/>
</dbReference>
<gene>
    <name evidence="5" type="ORF">KSX_41860</name>
</gene>
<evidence type="ECO:0000313" key="6">
    <source>
        <dbReference type="Proteomes" id="UP000612362"/>
    </source>
</evidence>
<evidence type="ECO:0000259" key="4">
    <source>
        <dbReference type="Pfam" id="PF08241"/>
    </source>
</evidence>
<dbReference type="SUPFAM" id="SSF53335">
    <property type="entry name" value="S-adenosyl-L-methionine-dependent methyltransferases"/>
    <property type="match status" value="1"/>
</dbReference>